<dbReference type="Pfam" id="PF00067">
    <property type="entry name" value="p450"/>
    <property type="match status" value="2"/>
</dbReference>
<evidence type="ECO:0000256" key="1">
    <source>
        <dbReference type="ARBA" id="ARBA00001971"/>
    </source>
</evidence>
<dbReference type="GO" id="GO:0020037">
    <property type="term" value="F:heme binding"/>
    <property type="evidence" value="ECO:0007669"/>
    <property type="project" value="InterPro"/>
</dbReference>
<dbReference type="InterPro" id="IPR002401">
    <property type="entry name" value="Cyt_P450_E_grp-I"/>
</dbReference>
<dbReference type="Proteomes" id="UP000694580">
    <property type="component" value="Chromosome 19"/>
</dbReference>
<evidence type="ECO:0000313" key="13">
    <source>
        <dbReference type="Proteomes" id="UP000694580"/>
    </source>
</evidence>
<evidence type="ECO:0000256" key="2">
    <source>
        <dbReference type="ARBA" id="ARBA00004370"/>
    </source>
</evidence>
<dbReference type="Ensembl" id="ENSDCDT00010054356.1">
    <property type="protein sequence ID" value="ENSDCDP00010044260.1"/>
    <property type="gene ID" value="ENSDCDG00010027427.1"/>
</dbReference>
<dbReference type="GO" id="GO:0016020">
    <property type="term" value="C:membrane"/>
    <property type="evidence" value="ECO:0007669"/>
    <property type="project" value="UniProtKB-SubCell"/>
</dbReference>
<keyword evidence="5 10" id="KW-0479">Metal-binding</keyword>
<dbReference type="GO" id="GO:0005506">
    <property type="term" value="F:iron ion binding"/>
    <property type="evidence" value="ECO:0007669"/>
    <property type="project" value="InterPro"/>
</dbReference>
<reference evidence="12 13" key="1">
    <citation type="submission" date="2020-06" db="EMBL/GenBank/DDBJ databases">
        <authorList>
            <consortium name="Wellcome Sanger Institute Data Sharing"/>
        </authorList>
    </citation>
    <scope>NUCLEOTIDE SEQUENCE [LARGE SCALE GENOMIC DNA]</scope>
</reference>
<reference evidence="12" key="2">
    <citation type="submission" date="2025-08" db="UniProtKB">
        <authorList>
            <consortium name="Ensembl"/>
        </authorList>
    </citation>
    <scope>IDENTIFICATION</scope>
</reference>
<evidence type="ECO:0000256" key="5">
    <source>
        <dbReference type="ARBA" id="ARBA00022723"/>
    </source>
</evidence>
<dbReference type="GO" id="GO:0006805">
    <property type="term" value="P:xenobiotic metabolic process"/>
    <property type="evidence" value="ECO:0007669"/>
    <property type="project" value="TreeGrafter"/>
</dbReference>
<keyword evidence="13" id="KW-1185">Reference proteome</keyword>
<dbReference type="SUPFAM" id="SSF48264">
    <property type="entry name" value="Cytochrome P450"/>
    <property type="match status" value="2"/>
</dbReference>
<evidence type="ECO:0000256" key="11">
    <source>
        <dbReference type="RuleBase" id="RU000461"/>
    </source>
</evidence>
<dbReference type="InterPro" id="IPR001128">
    <property type="entry name" value="Cyt_P450"/>
</dbReference>
<keyword evidence="4 10" id="KW-0349">Heme</keyword>
<evidence type="ECO:0000256" key="6">
    <source>
        <dbReference type="ARBA" id="ARBA00023002"/>
    </source>
</evidence>
<proteinExistence type="inferred from homology"/>
<evidence type="ECO:0000256" key="7">
    <source>
        <dbReference type="ARBA" id="ARBA00023004"/>
    </source>
</evidence>
<evidence type="ECO:0000256" key="3">
    <source>
        <dbReference type="ARBA" id="ARBA00010617"/>
    </source>
</evidence>
<name>A0AAY4DFB2_9TELE</name>
<evidence type="ECO:0000256" key="10">
    <source>
        <dbReference type="PIRSR" id="PIRSR602401-1"/>
    </source>
</evidence>
<comment type="similarity">
    <text evidence="3 11">Belongs to the cytochrome P450 family.</text>
</comment>
<protein>
    <recommendedName>
        <fullName evidence="14">Cytochrome P450</fullName>
    </recommendedName>
</protein>
<dbReference type="GO" id="GO:0006082">
    <property type="term" value="P:organic acid metabolic process"/>
    <property type="evidence" value="ECO:0007669"/>
    <property type="project" value="TreeGrafter"/>
</dbReference>
<dbReference type="PROSITE" id="PS00086">
    <property type="entry name" value="CYTOCHROME_P450"/>
    <property type="match status" value="2"/>
</dbReference>
<dbReference type="InterPro" id="IPR050182">
    <property type="entry name" value="Cytochrome_P450_fam2"/>
</dbReference>
<dbReference type="PRINTS" id="PR00385">
    <property type="entry name" value="P450"/>
</dbReference>
<evidence type="ECO:0000256" key="9">
    <source>
        <dbReference type="ARBA" id="ARBA00023136"/>
    </source>
</evidence>
<dbReference type="InterPro" id="IPR036396">
    <property type="entry name" value="Cyt_P450_sf"/>
</dbReference>
<evidence type="ECO:0008006" key="14">
    <source>
        <dbReference type="Google" id="ProtNLM"/>
    </source>
</evidence>
<comment type="subcellular location">
    <subcellularLocation>
        <location evidence="2">Membrane</location>
    </subcellularLocation>
</comment>
<dbReference type="PRINTS" id="PR01686">
    <property type="entry name" value="EP450ICYP2D"/>
</dbReference>
<dbReference type="GO" id="GO:0016712">
    <property type="term" value="F:oxidoreductase activity, acting on paired donors, with incorporation or reduction of molecular oxygen, reduced flavin or flavoprotein as one donor, and incorporation of one atom of oxygen"/>
    <property type="evidence" value="ECO:0007669"/>
    <property type="project" value="InterPro"/>
</dbReference>
<accession>A0AAY4DFB2</accession>
<evidence type="ECO:0000256" key="4">
    <source>
        <dbReference type="ARBA" id="ARBA00022617"/>
    </source>
</evidence>
<keyword evidence="6 11" id="KW-0560">Oxidoreductase</keyword>
<keyword evidence="7 10" id="KW-0408">Iron</keyword>
<dbReference type="GO" id="GO:0005737">
    <property type="term" value="C:cytoplasm"/>
    <property type="evidence" value="ECO:0007669"/>
    <property type="project" value="TreeGrafter"/>
</dbReference>
<dbReference type="AlphaFoldDB" id="A0AAY4DFB2"/>
<evidence type="ECO:0000256" key="8">
    <source>
        <dbReference type="ARBA" id="ARBA00023033"/>
    </source>
</evidence>
<sequence>MKVQIFLIFLFSPGKRMCVGEQLARMELFLIFTSLLQRFSLSPAPGQNMTMILYSLFEWIDVRSCLVFLSVFFLISDIIKNKKTPNFPPGPWPLPFLGNMFTGVDFKTMDKLAEKYGEVFSLRWGSEKTVFVSGYKMVKEALVTQLDSFPDRPVIPLFHVNFKGQGIISSNGYLWKMQRKFIHTHLTHFAEGKKTLELSIQQESHYLCEAIKEENGKPFDPQFLLNNAVGNVICSTVFGHRFEYNDERFLNVLRLDAEAVVLSGSARAQLFNAFPSLFKYLPGPHQTIHSNYAKIVAFLREEIDKHRESWDPSNPQDYVDSFLGEIEKNNGDTAAGFHIENLVICTLDIIEAGMESTATTLRWALFFMMMYPDIQEKVQAEIDSVIGQSRQPNLADRPSMPYTDAVIHETQRLGNIVPLGFPKVASKDTTLAGYFIPKGTVVTTILSSVLKDKNEWETPEIFNPGHFLDAQGKFRRRDAFLPFSAGKRMCVGEQLARMELFLMFTSLLQRFSFSPAPGQKMSLEGVNGFTYSPHPYNMCAQSR</sequence>
<dbReference type="GeneTree" id="ENSGT00950000182879"/>
<comment type="cofactor">
    <cofactor evidence="1 10">
        <name>heme</name>
        <dbReference type="ChEBI" id="CHEBI:30413"/>
    </cofactor>
</comment>
<feature type="binding site" description="axial binding residue" evidence="10">
    <location>
        <position position="490"/>
    </location>
    <ligand>
        <name>heme</name>
        <dbReference type="ChEBI" id="CHEBI:30413"/>
    </ligand>
    <ligandPart>
        <name>Fe</name>
        <dbReference type="ChEBI" id="CHEBI:18248"/>
    </ligandPart>
</feature>
<dbReference type="InterPro" id="IPR008069">
    <property type="entry name" value="Cyt_P450_E_grp-I_CYP2D-like"/>
</dbReference>
<dbReference type="PANTHER" id="PTHR24300:SF309">
    <property type="entry name" value="CYTOCHROME P450-RELATED"/>
    <property type="match status" value="1"/>
</dbReference>
<organism evidence="12 13">
    <name type="scientific">Denticeps clupeoides</name>
    <name type="common">denticle herring</name>
    <dbReference type="NCBI Taxonomy" id="299321"/>
    <lineage>
        <taxon>Eukaryota</taxon>
        <taxon>Metazoa</taxon>
        <taxon>Chordata</taxon>
        <taxon>Craniata</taxon>
        <taxon>Vertebrata</taxon>
        <taxon>Euteleostomi</taxon>
        <taxon>Actinopterygii</taxon>
        <taxon>Neopterygii</taxon>
        <taxon>Teleostei</taxon>
        <taxon>Clupei</taxon>
        <taxon>Clupeiformes</taxon>
        <taxon>Denticipitoidei</taxon>
        <taxon>Denticipitidae</taxon>
        <taxon>Denticeps</taxon>
    </lineage>
</organism>
<dbReference type="Gene3D" id="1.10.630.10">
    <property type="entry name" value="Cytochrome P450"/>
    <property type="match status" value="2"/>
</dbReference>
<dbReference type="InterPro" id="IPR017972">
    <property type="entry name" value="Cyt_P450_CS"/>
</dbReference>
<keyword evidence="8 11" id="KW-0503">Monooxygenase</keyword>
<dbReference type="FunFam" id="1.10.630.10:FF:000004">
    <property type="entry name" value="cytochrome P450 2D15 isoform X1"/>
    <property type="match status" value="1"/>
</dbReference>
<dbReference type="PANTHER" id="PTHR24300">
    <property type="entry name" value="CYTOCHROME P450 508A4-RELATED"/>
    <property type="match status" value="1"/>
</dbReference>
<dbReference type="PRINTS" id="PR00463">
    <property type="entry name" value="EP450I"/>
</dbReference>
<evidence type="ECO:0000313" key="12">
    <source>
        <dbReference type="Ensembl" id="ENSDCDP00010044260.1"/>
    </source>
</evidence>
<reference evidence="12" key="3">
    <citation type="submission" date="2025-09" db="UniProtKB">
        <authorList>
            <consortium name="Ensembl"/>
        </authorList>
    </citation>
    <scope>IDENTIFICATION</scope>
</reference>
<keyword evidence="9" id="KW-0472">Membrane</keyword>